<dbReference type="InterPro" id="IPR011703">
    <property type="entry name" value="ATPase_AAA-3"/>
</dbReference>
<reference evidence="2" key="1">
    <citation type="submission" date="2022-10" db="EMBL/GenBank/DDBJ databases">
        <title>Characterization and whole genome sequencing of a new Roseateles species, isolated from fresh water.</title>
        <authorList>
            <person name="Guliayeva D.Y."/>
            <person name="Akhremchuk A.E."/>
            <person name="Sikolenko M.A."/>
            <person name="Valentovich L.N."/>
            <person name="Sidarenka A.V."/>
        </authorList>
    </citation>
    <scope>NUCLEOTIDE SEQUENCE</scope>
    <source>
        <strain evidence="2">BIM B-1768</strain>
    </source>
</reference>
<feature type="domain" description="AAA+ ATPase" evidence="1">
    <location>
        <begin position="41"/>
        <end position="185"/>
    </location>
</feature>
<dbReference type="InterPro" id="IPR027417">
    <property type="entry name" value="P-loop_NTPase"/>
</dbReference>
<dbReference type="Gene3D" id="3.40.50.300">
    <property type="entry name" value="P-loop containing nucleotide triphosphate hydrolases"/>
    <property type="match status" value="1"/>
</dbReference>
<dbReference type="CDD" id="cd00009">
    <property type="entry name" value="AAA"/>
    <property type="match status" value="1"/>
</dbReference>
<dbReference type="PANTHER" id="PTHR42759">
    <property type="entry name" value="MOXR FAMILY PROTEIN"/>
    <property type="match status" value="1"/>
</dbReference>
<evidence type="ECO:0000313" key="2">
    <source>
        <dbReference type="EMBL" id="UXH79644.1"/>
    </source>
</evidence>
<dbReference type="PANTHER" id="PTHR42759:SF1">
    <property type="entry name" value="MAGNESIUM-CHELATASE SUBUNIT CHLD"/>
    <property type="match status" value="1"/>
</dbReference>
<evidence type="ECO:0000259" key="1">
    <source>
        <dbReference type="SMART" id="SM00382"/>
    </source>
</evidence>
<name>A0ABY6B381_9BURK</name>
<protein>
    <submittedName>
        <fullName evidence="2">MoxR family ATPase</fullName>
    </submittedName>
</protein>
<proteinExistence type="predicted"/>
<keyword evidence="3" id="KW-1185">Reference proteome</keyword>
<dbReference type="InterPro" id="IPR050764">
    <property type="entry name" value="CbbQ/NirQ/NorQ/GpvN"/>
</dbReference>
<dbReference type="PIRSF" id="PIRSF002849">
    <property type="entry name" value="AAA_ATPase_chaperone_MoxR_prd"/>
    <property type="match status" value="1"/>
</dbReference>
<accession>A0ABY6B381</accession>
<dbReference type="InterPro" id="IPR041628">
    <property type="entry name" value="ChlI/MoxR_AAA_lid"/>
</dbReference>
<organism evidence="2 3">
    <name type="scientific">Roseateles amylovorans</name>
    <dbReference type="NCBI Taxonomy" id="2978473"/>
    <lineage>
        <taxon>Bacteria</taxon>
        <taxon>Pseudomonadati</taxon>
        <taxon>Pseudomonadota</taxon>
        <taxon>Betaproteobacteria</taxon>
        <taxon>Burkholderiales</taxon>
        <taxon>Sphaerotilaceae</taxon>
        <taxon>Roseateles</taxon>
    </lineage>
</organism>
<dbReference type="Proteomes" id="UP001064933">
    <property type="component" value="Chromosome"/>
</dbReference>
<dbReference type="Pfam" id="PF07726">
    <property type="entry name" value="AAA_3"/>
    <property type="match status" value="1"/>
</dbReference>
<evidence type="ECO:0000313" key="3">
    <source>
        <dbReference type="Proteomes" id="UP001064933"/>
    </source>
</evidence>
<sequence>MIKPEELKLATQWLHALRVEVGKAVVGQTQAVEQMLVAVVASGHVLVEGVPGLGKTLLARALSQALQLQYARVQFTPDLMPADIVGHSVLDDTGAGLGRLRVRKGPVFTHLLLADEINRAPAKTQSALLEVMQEYQATLEGETLPLPRPFMVMATQNPVDTEGTYPLPEAQLDRFLLQIRIGYPTHDEETAVVQLVTSGRAGHELPLQAVQPVLDDVQVLELQRLASLVHADTKVIDYAVRVVRATRQWPGIEFGAGPRASVALVRAARAVALIAGRDFITPDDVARQALAVLRHRVTMAPDAQIEGRDLDEILQAALESVEAPRL</sequence>
<gene>
    <name evidence="2" type="ORF">N4261_06940</name>
</gene>
<dbReference type="EMBL" id="CP104562">
    <property type="protein sequence ID" value="UXH79644.1"/>
    <property type="molecule type" value="Genomic_DNA"/>
</dbReference>
<dbReference type="RefSeq" id="WP_261759464.1">
    <property type="nucleotide sequence ID" value="NZ_CP104562.2"/>
</dbReference>
<dbReference type="InterPro" id="IPR003593">
    <property type="entry name" value="AAA+_ATPase"/>
</dbReference>
<dbReference type="Pfam" id="PF17863">
    <property type="entry name" value="AAA_lid_2"/>
    <property type="match status" value="1"/>
</dbReference>
<dbReference type="SMART" id="SM00382">
    <property type="entry name" value="AAA"/>
    <property type="match status" value="1"/>
</dbReference>
<dbReference type="SUPFAM" id="SSF52540">
    <property type="entry name" value="P-loop containing nucleoside triphosphate hydrolases"/>
    <property type="match status" value="1"/>
</dbReference>
<dbReference type="Gene3D" id="1.10.8.80">
    <property type="entry name" value="Magnesium chelatase subunit I, C-Terminal domain"/>
    <property type="match status" value="1"/>
</dbReference>